<keyword evidence="7" id="KW-1185">Reference proteome</keyword>
<dbReference type="Gene3D" id="3.60.15.10">
    <property type="entry name" value="Ribonuclease Z/Hydroxyacylglutathione hydrolase-like"/>
    <property type="match status" value="1"/>
</dbReference>
<comment type="caution">
    <text evidence="6">The sequence shown here is derived from an EMBL/GenBank/DDBJ whole genome shotgun (WGS) entry which is preliminary data.</text>
</comment>
<dbReference type="Pfam" id="PF00753">
    <property type="entry name" value="Lactamase_B"/>
    <property type="match status" value="1"/>
</dbReference>
<dbReference type="SUPFAM" id="SSF56281">
    <property type="entry name" value="Metallo-hydrolase/oxidoreductase"/>
    <property type="match status" value="1"/>
</dbReference>
<dbReference type="PANTHER" id="PTHR42978:SF6">
    <property type="entry name" value="QUORUM-QUENCHING LACTONASE YTNP-RELATED"/>
    <property type="match status" value="1"/>
</dbReference>
<feature type="domain" description="Metallo-beta-lactamase" evidence="5">
    <location>
        <begin position="86"/>
        <end position="277"/>
    </location>
</feature>
<evidence type="ECO:0000313" key="6">
    <source>
        <dbReference type="EMBL" id="GFJ78861.1"/>
    </source>
</evidence>
<evidence type="ECO:0000259" key="5">
    <source>
        <dbReference type="SMART" id="SM00849"/>
    </source>
</evidence>
<evidence type="ECO:0000313" key="7">
    <source>
        <dbReference type="Proteomes" id="UP000482800"/>
    </source>
</evidence>
<gene>
    <name evidence="6" type="ORF">Phou_030410</name>
</gene>
<keyword evidence="4" id="KW-0862">Zinc</keyword>
<evidence type="ECO:0000256" key="2">
    <source>
        <dbReference type="ARBA" id="ARBA00022723"/>
    </source>
</evidence>
<dbReference type="GO" id="GO:0046872">
    <property type="term" value="F:metal ion binding"/>
    <property type="evidence" value="ECO:0007669"/>
    <property type="project" value="UniProtKB-KW"/>
</dbReference>
<evidence type="ECO:0000256" key="1">
    <source>
        <dbReference type="ARBA" id="ARBA00007749"/>
    </source>
</evidence>
<dbReference type="InterPro" id="IPR036866">
    <property type="entry name" value="RibonucZ/Hydroxyglut_hydro"/>
</dbReference>
<organism evidence="6 7">
    <name type="scientific">Phytohabitans houttuyneae</name>
    <dbReference type="NCBI Taxonomy" id="1076126"/>
    <lineage>
        <taxon>Bacteria</taxon>
        <taxon>Bacillati</taxon>
        <taxon>Actinomycetota</taxon>
        <taxon>Actinomycetes</taxon>
        <taxon>Micromonosporales</taxon>
        <taxon>Micromonosporaceae</taxon>
    </lineage>
</organism>
<dbReference type="InterPro" id="IPR051013">
    <property type="entry name" value="MBL_superfamily_lactonases"/>
</dbReference>
<dbReference type="Proteomes" id="UP000482800">
    <property type="component" value="Unassembled WGS sequence"/>
</dbReference>
<dbReference type="EMBL" id="BLPF01000001">
    <property type="protein sequence ID" value="GFJ78861.1"/>
    <property type="molecule type" value="Genomic_DNA"/>
</dbReference>
<dbReference type="SMART" id="SM00849">
    <property type="entry name" value="Lactamase_B"/>
    <property type="match status" value="1"/>
</dbReference>
<accession>A0A6V8K8X4</accession>
<dbReference type="GO" id="GO:0016787">
    <property type="term" value="F:hydrolase activity"/>
    <property type="evidence" value="ECO:0007669"/>
    <property type="project" value="UniProtKB-KW"/>
</dbReference>
<evidence type="ECO:0000256" key="4">
    <source>
        <dbReference type="ARBA" id="ARBA00022833"/>
    </source>
</evidence>
<evidence type="ECO:0000256" key="3">
    <source>
        <dbReference type="ARBA" id="ARBA00022801"/>
    </source>
</evidence>
<dbReference type="AlphaFoldDB" id="A0A6V8K8X4"/>
<dbReference type="InterPro" id="IPR001279">
    <property type="entry name" value="Metallo-B-lactamas"/>
</dbReference>
<comment type="similarity">
    <text evidence="1">Belongs to the metallo-beta-lactamase superfamily.</text>
</comment>
<reference evidence="6 7" key="1">
    <citation type="submission" date="2020-03" db="EMBL/GenBank/DDBJ databases">
        <title>Whole genome shotgun sequence of Phytohabitans houttuyneae NBRC 108639.</title>
        <authorList>
            <person name="Komaki H."/>
            <person name="Tamura T."/>
        </authorList>
    </citation>
    <scope>NUCLEOTIDE SEQUENCE [LARGE SCALE GENOMIC DNA]</scope>
    <source>
        <strain evidence="6 7">NBRC 108639</strain>
    </source>
</reference>
<protein>
    <submittedName>
        <fullName evidence="6">MBL fold metallo-hydrolase</fullName>
    </submittedName>
</protein>
<sequence length="285" mass="30897">MIFAIEPALLSGQFTKQYERTARPRLPSMPLTRALGPMAVVALHDGDGTFFQPREEAFPQVSDELWARADERDPGAVTADGQWLLRFRCFAVRHGDRVTLVDAGIGPADSLAASWAPVPGRLPQELAAAGIDPADVDTVVLSHLHTDHIGWAVIGTPYFPNATYLVQRADVAAFARPALEDRLFAPLKATGQLRLVEGDVPISAGVTAIATPGHTPGHQSVLVEYGEQQLLITGDLLVHAVQLIAPDIPYLHEMDPETARNSRTKLLKPDIILATPHLTEPFVRA</sequence>
<name>A0A6V8K8X4_9ACTN</name>
<proteinExistence type="inferred from homology"/>
<dbReference type="PANTHER" id="PTHR42978">
    <property type="entry name" value="QUORUM-QUENCHING LACTONASE YTNP-RELATED-RELATED"/>
    <property type="match status" value="1"/>
</dbReference>
<keyword evidence="2" id="KW-0479">Metal-binding</keyword>
<reference evidence="6 7" key="2">
    <citation type="submission" date="2020-03" db="EMBL/GenBank/DDBJ databases">
        <authorList>
            <person name="Ichikawa N."/>
            <person name="Kimura A."/>
            <person name="Kitahashi Y."/>
            <person name="Uohara A."/>
        </authorList>
    </citation>
    <scope>NUCLEOTIDE SEQUENCE [LARGE SCALE GENOMIC DNA]</scope>
    <source>
        <strain evidence="6 7">NBRC 108639</strain>
    </source>
</reference>
<keyword evidence="3 6" id="KW-0378">Hydrolase</keyword>